<dbReference type="GO" id="GO:0007005">
    <property type="term" value="P:mitochondrion organization"/>
    <property type="evidence" value="ECO:0007669"/>
    <property type="project" value="TreeGrafter"/>
</dbReference>
<dbReference type="AlphaFoldDB" id="A0A7J7FLQ2"/>
<protein>
    <submittedName>
        <fullName evidence="1">Uncharacterized protein</fullName>
    </submittedName>
</protein>
<dbReference type="Proteomes" id="UP000551758">
    <property type="component" value="Unassembled WGS sequence"/>
</dbReference>
<gene>
    <name evidence="1" type="ORF">HPG69_012410</name>
</gene>
<dbReference type="InterPro" id="IPR027417">
    <property type="entry name" value="P-loop_NTPase"/>
</dbReference>
<name>A0A7J7FLQ2_DICBM</name>
<sequence length="100" mass="11518">MQRSWCQPGCQVYVQFTPDSLFRLFVVVLCSTSGIPHDCICFRFKSNERVIVGATNFPEALDNALIHPGHFDMQVTVPRPDVKGQTEILKWYLNKIKFDQ</sequence>
<dbReference type="Gene3D" id="1.10.8.60">
    <property type="match status" value="1"/>
</dbReference>
<dbReference type="Gene3D" id="3.40.50.300">
    <property type="entry name" value="P-loop containing nucleotide triphosphate hydrolases"/>
    <property type="match status" value="1"/>
</dbReference>
<dbReference type="PANTHER" id="PTHR23076:SF97">
    <property type="entry name" value="ATP-DEPENDENT ZINC METALLOPROTEASE YME1L1"/>
    <property type="match status" value="1"/>
</dbReference>
<organism evidence="1 2">
    <name type="scientific">Diceros bicornis minor</name>
    <name type="common">South-central black rhinoceros</name>
    <dbReference type="NCBI Taxonomy" id="77932"/>
    <lineage>
        <taxon>Eukaryota</taxon>
        <taxon>Metazoa</taxon>
        <taxon>Chordata</taxon>
        <taxon>Craniata</taxon>
        <taxon>Vertebrata</taxon>
        <taxon>Euteleostomi</taxon>
        <taxon>Mammalia</taxon>
        <taxon>Eutheria</taxon>
        <taxon>Laurasiatheria</taxon>
        <taxon>Perissodactyla</taxon>
        <taxon>Rhinocerotidae</taxon>
        <taxon>Diceros</taxon>
    </lineage>
</organism>
<evidence type="ECO:0000313" key="2">
    <source>
        <dbReference type="Proteomes" id="UP000551758"/>
    </source>
</evidence>
<dbReference type="SUPFAM" id="SSF52540">
    <property type="entry name" value="P-loop containing nucleoside triphosphate hydrolases"/>
    <property type="match status" value="1"/>
</dbReference>
<comment type="caution">
    <text evidence="1">The sequence shown here is derived from an EMBL/GenBank/DDBJ whole genome shotgun (WGS) entry which is preliminary data.</text>
</comment>
<dbReference type="PANTHER" id="PTHR23076">
    <property type="entry name" value="METALLOPROTEASE M41 FTSH"/>
    <property type="match status" value="1"/>
</dbReference>
<feature type="non-terminal residue" evidence="1">
    <location>
        <position position="100"/>
    </location>
</feature>
<proteinExistence type="predicted"/>
<dbReference type="GO" id="GO:0004176">
    <property type="term" value="F:ATP-dependent peptidase activity"/>
    <property type="evidence" value="ECO:0007669"/>
    <property type="project" value="TreeGrafter"/>
</dbReference>
<reference evidence="1 2" key="1">
    <citation type="journal article" date="2020" name="Mol. Biol. Evol.">
        <title>Interspecific Gene Flow and the Evolution of Specialization in Black and White Rhinoceros.</title>
        <authorList>
            <person name="Moodley Y."/>
            <person name="Westbury M.V."/>
            <person name="Russo I.M."/>
            <person name="Gopalakrishnan S."/>
            <person name="Rakotoarivelo A."/>
            <person name="Olsen R.A."/>
            <person name="Prost S."/>
            <person name="Tunstall T."/>
            <person name="Ryder O.A."/>
            <person name="Dalen L."/>
            <person name="Bruford M.W."/>
        </authorList>
    </citation>
    <scope>NUCLEOTIDE SEQUENCE [LARGE SCALE GENOMIC DNA]</scope>
    <source>
        <strain evidence="1">SBR-YM</strain>
        <tissue evidence="1">Skin</tissue>
    </source>
</reference>
<accession>A0A7J7FLQ2</accession>
<dbReference type="EMBL" id="JACDTQ010000172">
    <property type="protein sequence ID" value="KAF5928838.1"/>
    <property type="molecule type" value="Genomic_DNA"/>
</dbReference>
<dbReference type="GO" id="GO:0006515">
    <property type="term" value="P:protein quality control for misfolded or incompletely synthesized proteins"/>
    <property type="evidence" value="ECO:0007669"/>
    <property type="project" value="TreeGrafter"/>
</dbReference>
<dbReference type="GO" id="GO:0005743">
    <property type="term" value="C:mitochondrial inner membrane"/>
    <property type="evidence" value="ECO:0007669"/>
    <property type="project" value="TreeGrafter"/>
</dbReference>
<keyword evidence="2" id="KW-1185">Reference proteome</keyword>
<evidence type="ECO:0000313" key="1">
    <source>
        <dbReference type="EMBL" id="KAF5928838.1"/>
    </source>
</evidence>